<organism evidence="7 8">
    <name type="scientific">Viridothelium virens</name>
    <name type="common">Speckled blister lichen</name>
    <name type="synonym">Trypethelium virens</name>
    <dbReference type="NCBI Taxonomy" id="1048519"/>
    <lineage>
        <taxon>Eukaryota</taxon>
        <taxon>Fungi</taxon>
        <taxon>Dikarya</taxon>
        <taxon>Ascomycota</taxon>
        <taxon>Pezizomycotina</taxon>
        <taxon>Dothideomycetes</taxon>
        <taxon>Dothideomycetes incertae sedis</taxon>
        <taxon>Trypetheliales</taxon>
        <taxon>Trypetheliaceae</taxon>
        <taxon>Viridothelium</taxon>
    </lineage>
</organism>
<dbReference type="GO" id="GO:0005968">
    <property type="term" value="C:Rab-protein geranylgeranyltransferase complex"/>
    <property type="evidence" value="ECO:0007669"/>
    <property type="project" value="TreeGrafter"/>
</dbReference>
<dbReference type="EC" id="2.5.1.60" evidence="6"/>
<evidence type="ECO:0000256" key="5">
    <source>
        <dbReference type="ARBA" id="ARBA00047658"/>
    </source>
</evidence>
<keyword evidence="3 6" id="KW-0808">Transferase</keyword>
<evidence type="ECO:0000256" key="6">
    <source>
        <dbReference type="RuleBase" id="RU367120"/>
    </source>
</evidence>
<dbReference type="PROSITE" id="PS51147">
    <property type="entry name" value="PFTA"/>
    <property type="match status" value="5"/>
</dbReference>
<reference evidence="7" key="1">
    <citation type="journal article" date="2020" name="Stud. Mycol.">
        <title>101 Dothideomycetes genomes: a test case for predicting lifestyles and emergence of pathogens.</title>
        <authorList>
            <person name="Haridas S."/>
            <person name="Albert R."/>
            <person name="Binder M."/>
            <person name="Bloem J."/>
            <person name="Labutti K."/>
            <person name="Salamov A."/>
            <person name="Andreopoulos B."/>
            <person name="Baker S."/>
            <person name="Barry K."/>
            <person name="Bills G."/>
            <person name="Bluhm B."/>
            <person name="Cannon C."/>
            <person name="Castanera R."/>
            <person name="Culley D."/>
            <person name="Daum C."/>
            <person name="Ezra D."/>
            <person name="Gonzalez J."/>
            <person name="Henrissat B."/>
            <person name="Kuo A."/>
            <person name="Liang C."/>
            <person name="Lipzen A."/>
            <person name="Lutzoni F."/>
            <person name="Magnuson J."/>
            <person name="Mondo S."/>
            <person name="Nolan M."/>
            <person name="Ohm R."/>
            <person name="Pangilinan J."/>
            <person name="Park H.-J."/>
            <person name="Ramirez L."/>
            <person name="Alfaro M."/>
            <person name="Sun H."/>
            <person name="Tritt A."/>
            <person name="Yoshinaga Y."/>
            <person name="Zwiers L.-H."/>
            <person name="Turgeon B."/>
            <person name="Goodwin S."/>
            <person name="Spatafora J."/>
            <person name="Crous P."/>
            <person name="Grigoriev I."/>
        </authorList>
    </citation>
    <scope>NUCLEOTIDE SEQUENCE</scope>
    <source>
        <strain evidence="7">Tuck. ex Michener</strain>
    </source>
</reference>
<protein>
    <recommendedName>
        <fullName evidence="6">Geranylgeranyl transferase type-2 subunit alpha</fullName>
        <ecNumber evidence="6">2.5.1.60</ecNumber>
    </recommendedName>
    <alternativeName>
        <fullName evidence="6">Geranylgeranyl transferase type II subunit alpha</fullName>
    </alternativeName>
</protein>
<evidence type="ECO:0000256" key="3">
    <source>
        <dbReference type="ARBA" id="ARBA00022679"/>
    </source>
</evidence>
<gene>
    <name evidence="7" type="ORF">EV356DRAFT_522270</name>
</gene>
<comment type="catalytic activity">
    <reaction evidence="5 6">
        <text>geranylgeranyl diphosphate + L-cysteinyl-[protein] = S-geranylgeranyl-L-cysteinyl-[protein] + diphosphate</text>
        <dbReference type="Rhea" id="RHEA:21240"/>
        <dbReference type="Rhea" id="RHEA-COMP:10131"/>
        <dbReference type="Rhea" id="RHEA-COMP:11537"/>
        <dbReference type="ChEBI" id="CHEBI:29950"/>
        <dbReference type="ChEBI" id="CHEBI:33019"/>
        <dbReference type="ChEBI" id="CHEBI:57533"/>
        <dbReference type="ChEBI" id="CHEBI:86021"/>
        <dbReference type="EC" id="2.5.1.60"/>
    </reaction>
</comment>
<dbReference type="Gene3D" id="1.25.40.120">
    <property type="entry name" value="Protein prenylyltransferase"/>
    <property type="match status" value="1"/>
</dbReference>
<dbReference type="EMBL" id="ML991784">
    <property type="protein sequence ID" value="KAF2236506.1"/>
    <property type="molecule type" value="Genomic_DNA"/>
</dbReference>
<dbReference type="InterPro" id="IPR002088">
    <property type="entry name" value="Prenyl_trans_a"/>
</dbReference>
<comment type="similarity">
    <text evidence="1 6">Belongs to the protein prenyltransferase subunit alpha family.</text>
</comment>
<evidence type="ECO:0000256" key="1">
    <source>
        <dbReference type="ARBA" id="ARBA00006734"/>
    </source>
</evidence>
<keyword evidence="8" id="KW-1185">Reference proteome</keyword>
<dbReference type="Proteomes" id="UP000800092">
    <property type="component" value="Unassembled WGS sequence"/>
</dbReference>
<accession>A0A6A6HEE5</accession>
<dbReference type="AlphaFoldDB" id="A0A6A6HEE5"/>
<evidence type="ECO:0000256" key="2">
    <source>
        <dbReference type="ARBA" id="ARBA00022602"/>
    </source>
</evidence>
<evidence type="ECO:0000256" key="4">
    <source>
        <dbReference type="ARBA" id="ARBA00022737"/>
    </source>
</evidence>
<sequence length="364" mass="42406">MASHGVSRPAVAAVKSEQARRQELAEIEKYKSLSELVNKKKAENDLSLDALDLTTKLVSLNPEYYTLWNYRRLILLRLFEQEQGNGGSTGSEATDALSPRQQVVEELITADLQFLIPLFFKNPKCYWLWNHRDWLLQQAQAQLPPVTALKLWQGELSLVGKMLSLDSRNFHGWGYRRTVIAKLEQLQDTNMAESEFEYTTKVIKASLSNFSAWHYRGNLIPRLLDSCQADSTTRRKRLNDEFKFIEQALWTDPYDQSLWGYHQLLILNIVPTAGRQSFVSDLTNSERLDLLEREFKGTRDLLEGAEKCKWIYQALLQYAELYLELDASNRLFTTQDLRHWLDQLKELDTLRTGRWNDLEKKLNL</sequence>
<dbReference type="GO" id="GO:0004663">
    <property type="term" value="F:Rab geranylgeranyltransferase activity"/>
    <property type="evidence" value="ECO:0007669"/>
    <property type="project" value="UniProtKB-UniRule"/>
</dbReference>
<name>A0A6A6HEE5_VIRVR</name>
<dbReference type="PANTHER" id="PTHR11129:SF2">
    <property type="entry name" value="GERANYLGERANYL TRANSFERASE TYPE-2 SUBUNIT ALPHA"/>
    <property type="match status" value="1"/>
</dbReference>
<proteinExistence type="inferred from homology"/>
<evidence type="ECO:0000313" key="8">
    <source>
        <dbReference type="Proteomes" id="UP000800092"/>
    </source>
</evidence>
<keyword evidence="4" id="KW-0677">Repeat</keyword>
<dbReference type="OrthoDB" id="1658at2759"/>
<comment type="function">
    <text evidence="6">Catalyzes the transfer of a geranyl-geranyl moiety from geranyl-geranyl pyrophosphate to cysteines occuring in specific C-terminal amino acid sequences.</text>
</comment>
<dbReference type="SUPFAM" id="SSF48439">
    <property type="entry name" value="Protein prenylyltransferase"/>
    <property type="match status" value="1"/>
</dbReference>
<dbReference type="PANTHER" id="PTHR11129">
    <property type="entry name" value="PROTEIN FARNESYLTRANSFERASE ALPHA SUBUNIT/RAB GERANYLGERANYL TRANSFERASE ALPHA SUBUNIT"/>
    <property type="match status" value="1"/>
</dbReference>
<dbReference type="Pfam" id="PF01239">
    <property type="entry name" value="PPTA"/>
    <property type="match status" value="5"/>
</dbReference>
<evidence type="ECO:0000313" key="7">
    <source>
        <dbReference type="EMBL" id="KAF2236506.1"/>
    </source>
</evidence>
<keyword evidence="2 6" id="KW-0637">Prenyltransferase</keyword>
<dbReference type="GO" id="GO:0097354">
    <property type="term" value="P:prenylation"/>
    <property type="evidence" value="ECO:0007669"/>
    <property type="project" value="UniProtKB-UniRule"/>
</dbReference>